<organism evidence="4 5">
    <name type="scientific">Dendrothele bispora (strain CBS 962.96)</name>
    <dbReference type="NCBI Taxonomy" id="1314807"/>
    <lineage>
        <taxon>Eukaryota</taxon>
        <taxon>Fungi</taxon>
        <taxon>Dikarya</taxon>
        <taxon>Basidiomycota</taxon>
        <taxon>Agaricomycotina</taxon>
        <taxon>Agaricomycetes</taxon>
        <taxon>Agaricomycetidae</taxon>
        <taxon>Agaricales</taxon>
        <taxon>Agaricales incertae sedis</taxon>
        <taxon>Dendrothele</taxon>
    </lineage>
</organism>
<accession>A0A4S8M405</accession>
<feature type="non-terminal residue" evidence="4">
    <location>
        <position position="1"/>
    </location>
</feature>
<evidence type="ECO:0000256" key="3">
    <source>
        <dbReference type="PROSITE-ProRule" id="PRU00339"/>
    </source>
</evidence>
<proteinExistence type="predicted"/>
<evidence type="ECO:0000256" key="2">
    <source>
        <dbReference type="ARBA" id="ARBA00022803"/>
    </source>
</evidence>
<evidence type="ECO:0000256" key="1">
    <source>
        <dbReference type="ARBA" id="ARBA00022737"/>
    </source>
</evidence>
<dbReference type="InterPro" id="IPR019734">
    <property type="entry name" value="TPR_rpt"/>
</dbReference>
<dbReference type="InterPro" id="IPR011990">
    <property type="entry name" value="TPR-like_helical_dom_sf"/>
</dbReference>
<dbReference type="Pfam" id="PF13424">
    <property type="entry name" value="TPR_12"/>
    <property type="match status" value="1"/>
</dbReference>
<dbReference type="Pfam" id="PF13181">
    <property type="entry name" value="TPR_8"/>
    <property type="match status" value="1"/>
</dbReference>
<dbReference type="OrthoDB" id="431454at2759"/>
<evidence type="ECO:0000313" key="5">
    <source>
        <dbReference type="Proteomes" id="UP000297245"/>
    </source>
</evidence>
<keyword evidence="5" id="KW-1185">Reference proteome</keyword>
<dbReference type="SUPFAM" id="SSF48452">
    <property type="entry name" value="TPR-like"/>
    <property type="match status" value="1"/>
</dbReference>
<dbReference type="Proteomes" id="UP000297245">
    <property type="component" value="Unassembled WGS sequence"/>
</dbReference>
<evidence type="ECO:0000313" key="4">
    <source>
        <dbReference type="EMBL" id="THU96671.1"/>
    </source>
</evidence>
<feature type="non-terminal residue" evidence="4">
    <location>
        <position position="220"/>
    </location>
</feature>
<sequence length="220" mass="25350">GVAECLKRLGDIYRMQGRDDEAIKMISDAQKQFQTIGNQMRAAECLWSLGELYRKQKKYDGATKMIMKAQKQFKEIGLRDGVADCLRILGCIYMDQTQYDEAVDMFSDAQRQYQNIGNIVDAAWCYQCLGITYRLQDQYEKAKETFTEALELLKGFPGEKYKIGYTLLNFGDLFFDMKEFGGARRKYEEARDIFASHGQLEKEVGECSQALAEFDEAIEQ</sequence>
<keyword evidence="1" id="KW-0677">Repeat</keyword>
<dbReference type="EMBL" id="ML179171">
    <property type="protein sequence ID" value="THU96671.1"/>
    <property type="molecule type" value="Genomic_DNA"/>
</dbReference>
<feature type="repeat" description="TPR" evidence="3">
    <location>
        <begin position="123"/>
        <end position="156"/>
    </location>
</feature>
<dbReference type="PANTHER" id="PTHR45641:SF19">
    <property type="entry name" value="NEPHROCYSTIN-3"/>
    <property type="match status" value="1"/>
</dbReference>
<dbReference type="SMART" id="SM00028">
    <property type="entry name" value="TPR"/>
    <property type="match status" value="5"/>
</dbReference>
<protein>
    <submittedName>
        <fullName evidence="4">TPR-like protein</fullName>
    </submittedName>
</protein>
<dbReference type="Gene3D" id="1.25.40.10">
    <property type="entry name" value="Tetratricopeptide repeat domain"/>
    <property type="match status" value="2"/>
</dbReference>
<gene>
    <name evidence="4" type="ORF">K435DRAFT_584326</name>
</gene>
<reference evidence="4 5" key="1">
    <citation type="journal article" date="2019" name="Nat. Ecol. Evol.">
        <title>Megaphylogeny resolves global patterns of mushroom evolution.</title>
        <authorList>
            <person name="Varga T."/>
            <person name="Krizsan K."/>
            <person name="Foldi C."/>
            <person name="Dima B."/>
            <person name="Sanchez-Garcia M."/>
            <person name="Sanchez-Ramirez S."/>
            <person name="Szollosi G.J."/>
            <person name="Szarkandi J.G."/>
            <person name="Papp V."/>
            <person name="Albert L."/>
            <person name="Andreopoulos W."/>
            <person name="Angelini C."/>
            <person name="Antonin V."/>
            <person name="Barry K.W."/>
            <person name="Bougher N.L."/>
            <person name="Buchanan P."/>
            <person name="Buyck B."/>
            <person name="Bense V."/>
            <person name="Catcheside P."/>
            <person name="Chovatia M."/>
            <person name="Cooper J."/>
            <person name="Damon W."/>
            <person name="Desjardin D."/>
            <person name="Finy P."/>
            <person name="Geml J."/>
            <person name="Haridas S."/>
            <person name="Hughes K."/>
            <person name="Justo A."/>
            <person name="Karasinski D."/>
            <person name="Kautmanova I."/>
            <person name="Kiss B."/>
            <person name="Kocsube S."/>
            <person name="Kotiranta H."/>
            <person name="LaButti K.M."/>
            <person name="Lechner B.E."/>
            <person name="Liimatainen K."/>
            <person name="Lipzen A."/>
            <person name="Lukacs Z."/>
            <person name="Mihaltcheva S."/>
            <person name="Morgado L.N."/>
            <person name="Niskanen T."/>
            <person name="Noordeloos M.E."/>
            <person name="Ohm R.A."/>
            <person name="Ortiz-Santana B."/>
            <person name="Ovrebo C."/>
            <person name="Racz N."/>
            <person name="Riley R."/>
            <person name="Savchenko A."/>
            <person name="Shiryaev A."/>
            <person name="Soop K."/>
            <person name="Spirin V."/>
            <person name="Szebenyi C."/>
            <person name="Tomsovsky M."/>
            <person name="Tulloss R.E."/>
            <person name="Uehling J."/>
            <person name="Grigoriev I.V."/>
            <person name="Vagvolgyi C."/>
            <person name="Papp T."/>
            <person name="Martin F.M."/>
            <person name="Miettinen O."/>
            <person name="Hibbett D.S."/>
            <person name="Nagy L.G."/>
        </authorList>
    </citation>
    <scope>NUCLEOTIDE SEQUENCE [LARGE SCALE GENOMIC DNA]</scope>
    <source>
        <strain evidence="4 5">CBS 962.96</strain>
    </source>
</reference>
<keyword evidence="2 3" id="KW-0802">TPR repeat</keyword>
<name>A0A4S8M405_DENBC</name>
<dbReference type="PROSITE" id="PS50005">
    <property type="entry name" value="TPR"/>
    <property type="match status" value="1"/>
</dbReference>
<dbReference type="AlphaFoldDB" id="A0A4S8M405"/>
<dbReference type="PANTHER" id="PTHR45641">
    <property type="entry name" value="TETRATRICOPEPTIDE REPEAT PROTEIN (AFU_ORTHOLOGUE AFUA_6G03870)"/>
    <property type="match status" value="1"/>
</dbReference>